<keyword evidence="2" id="KW-1185">Reference proteome</keyword>
<dbReference type="AlphaFoldDB" id="I4C046"/>
<protein>
    <submittedName>
        <fullName evidence="1">Uncharacterized protein</fullName>
    </submittedName>
</protein>
<dbReference type="KEGG" id="dti:Desti_0191"/>
<evidence type="ECO:0000313" key="1">
    <source>
        <dbReference type="EMBL" id="AFM22937.1"/>
    </source>
</evidence>
<sequence length="34" mass="3808">MIRKKIGEELLVIPPIAGLPEPPLKNFHSRRASV</sequence>
<dbReference type="EMBL" id="CP003360">
    <property type="protein sequence ID" value="AFM22937.1"/>
    <property type="molecule type" value="Genomic_DNA"/>
</dbReference>
<dbReference type="Proteomes" id="UP000006055">
    <property type="component" value="Chromosome"/>
</dbReference>
<dbReference type="HOGENOM" id="CLU_3373419_0_0_7"/>
<proteinExistence type="predicted"/>
<accession>I4C046</accession>
<gene>
    <name evidence="1" type="ordered locus">Desti_0191</name>
</gene>
<evidence type="ECO:0000313" key="2">
    <source>
        <dbReference type="Proteomes" id="UP000006055"/>
    </source>
</evidence>
<name>I4C046_DESTA</name>
<organism evidence="1 2">
    <name type="scientific">Desulfomonile tiedjei (strain ATCC 49306 / DSM 6799 / DCB-1)</name>
    <dbReference type="NCBI Taxonomy" id="706587"/>
    <lineage>
        <taxon>Bacteria</taxon>
        <taxon>Pseudomonadati</taxon>
        <taxon>Thermodesulfobacteriota</taxon>
        <taxon>Desulfomonilia</taxon>
        <taxon>Desulfomonilales</taxon>
        <taxon>Desulfomonilaceae</taxon>
        <taxon>Desulfomonile</taxon>
    </lineage>
</organism>
<reference evidence="2" key="1">
    <citation type="submission" date="2012-06" db="EMBL/GenBank/DDBJ databases">
        <title>Complete sequence of chromosome of Desulfomonile tiedjei DSM 6799.</title>
        <authorList>
            <person name="Lucas S."/>
            <person name="Copeland A."/>
            <person name="Lapidus A."/>
            <person name="Glavina del Rio T."/>
            <person name="Dalin E."/>
            <person name="Tice H."/>
            <person name="Bruce D."/>
            <person name="Goodwin L."/>
            <person name="Pitluck S."/>
            <person name="Peters L."/>
            <person name="Ovchinnikova G."/>
            <person name="Zeytun A."/>
            <person name="Lu M."/>
            <person name="Kyrpides N."/>
            <person name="Mavromatis K."/>
            <person name="Ivanova N."/>
            <person name="Brettin T."/>
            <person name="Detter J.C."/>
            <person name="Han C."/>
            <person name="Larimer F."/>
            <person name="Land M."/>
            <person name="Hauser L."/>
            <person name="Markowitz V."/>
            <person name="Cheng J.-F."/>
            <person name="Hugenholtz P."/>
            <person name="Woyke T."/>
            <person name="Wu D."/>
            <person name="Spring S."/>
            <person name="Schroeder M."/>
            <person name="Brambilla E."/>
            <person name="Klenk H.-P."/>
            <person name="Eisen J.A."/>
        </authorList>
    </citation>
    <scope>NUCLEOTIDE SEQUENCE [LARGE SCALE GENOMIC DNA]</scope>
    <source>
        <strain evidence="2">ATCC 49306 / DSM 6799 / DCB-1</strain>
    </source>
</reference>